<reference evidence="3" key="1">
    <citation type="submission" date="2021-02" db="EMBL/GenBank/DDBJ databases">
        <authorList>
            <person name="Nowell W R."/>
        </authorList>
    </citation>
    <scope>NUCLEOTIDE SEQUENCE</scope>
    <source>
        <strain evidence="3">Ploen Becks lab</strain>
    </source>
</reference>
<dbReference type="EMBL" id="CAJNOC010003216">
    <property type="protein sequence ID" value="CAF0973036.1"/>
    <property type="molecule type" value="Genomic_DNA"/>
</dbReference>
<name>A0A814EX06_9BILA</name>
<evidence type="ECO:0000256" key="2">
    <source>
        <dbReference type="SAM" id="SignalP"/>
    </source>
</evidence>
<keyword evidence="4" id="KW-1185">Reference proteome</keyword>
<sequence length="533" mass="61731">MNNILVFLLCIIVMVNGMYLPQSVPQSKYQSYKSFDETSKTVSTDYNYGNYAHKKYESKIQSNSYQNQPSYYQQQKYQPSNQPQPSNAPIYEATTNPPRPVYPLYQAQPQQQYTYEQQTLVPQNQQNNQPEHHQQNEYEQQVVQQLYQPQTEPQPQYYQILNRFRQKTRNIQFCKKSSSLDSLNNWKSGLSTSQISTYLFKSNSPSKSSHNEIRENSIRQSDSKQIDICPNLLRHEDNNDFDERLENSGDDSFSDSSWNQYVDESTENSIVISDDEIEYDDMNASDNLYPNSDLSCNEFLFAMSAIKLKHNLSENAINDILSLFKLVLPEKNKSPKTLFRYEKEILKSKSAKFYEHCQKCGKLSNPIDIFDFRCLKKKCENCQIILSTFACFDIREQILSVLKDKSKLDQIVKSNLESKIMNESFCLKSPTDGKIYKSAILSSCSSDILVSLVLNTDGCPITKSKNYSLWPLLGSVLELKPSTREKFENVIILGLWLNIGKPSYNIFYEKSLEQLNEMKKVPLVLNGLSYFSK</sequence>
<organism evidence="3 4">
    <name type="scientific">Brachionus calyciflorus</name>
    <dbReference type="NCBI Taxonomy" id="104777"/>
    <lineage>
        <taxon>Eukaryota</taxon>
        <taxon>Metazoa</taxon>
        <taxon>Spiralia</taxon>
        <taxon>Gnathifera</taxon>
        <taxon>Rotifera</taxon>
        <taxon>Eurotatoria</taxon>
        <taxon>Monogononta</taxon>
        <taxon>Pseudotrocha</taxon>
        <taxon>Ploima</taxon>
        <taxon>Brachionidae</taxon>
        <taxon>Brachionus</taxon>
    </lineage>
</organism>
<accession>A0A814EX06</accession>
<feature type="compositionally biased region" description="Low complexity" evidence="1">
    <location>
        <begin position="62"/>
        <end position="87"/>
    </location>
</feature>
<evidence type="ECO:0000313" key="4">
    <source>
        <dbReference type="Proteomes" id="UP000663879"/>
    </source>
</evidence>
<keyword evidence="2" id="KW-0732">Signal</keyword>
<feature type="compositionally biased region" description="Basic and acidic residues" evidence="1">
    <location>
        <begin position="209"/>
        <end position="221"/>
    </location>
</feature>
<proteinExistence type="predicted"/>
<dbReference type="AlphaFoldDB" id="A0A814EX06"/>
<evidence type="ECO:0000313" key="3">
    <source>
        <dbReference type="EMBL" id="CAF0973036.1"/>
    </source>
</evidence>
<feature type="region of interest" description="Disordered" evidence="1">
    <location>
        <begin position="201"/>
        <end position="221"/>
    </location>
</feature>
<feature type="signal peptide" evidence="2">
    <location>
        <begin position="1"/>
        <end position="17"/>
    </location>
</feature>
<feature type="chain" id="PRO_5032357250" evidence="2">
    <location>
        <begin position="18"/>
        <end position="533"/>
    </location>
</feature>
<dbReference type="OrthoDB" id="3263820at2759"/>
<comment type="caution">
    <text evidence="3">The sequence shown here is derived from an EMBL/GenBank/DDBJ whole genome shotgun (WGS) entry which is preliminary data.</text>
</comment>
<feature type="region of interest" description="Disordered" evidence="1">
    <location>
        <begin position="62"/>
        <end position="103"/>
    </location>
</feature>
<protein>
    <submittedName>
        <fullName evidence="3">Uncharacterized protein</fullName>
    </submittedName>
</protein>
<gene>
    <name evidence="3" type="ORF">OXX778_LOCUS15018</name>
</gene>
<dbReference type="Proteomes" id="UP000663879">
    <property type="component" value="Unassembled WGS sequence"/>
</dbReference>
<evidence type="ECO:0000256" key="1">
    <source>
        <dbReference type="SAM" id="MobiDB-lite"/>
    </source>
</evidence>